<feature type="domain" description="Phosphatase 2A Regulatory Subunit A helical" evidence="2">
    <location>
        <begin position="449"/>
        <end position="544"/>
    </location>
</feature>
<dbReference type="GO" id="GO:0004674">
    <property type="term" value="F:protein serine/threonine kinase activity"/>
    <property type="evidence" value="ECO:0007669"/>
    <property type="project" value="InterPro"/>
</dbReference>
<dbReference type="InterPro" id="IPR055231">
    <property type="entry name" value="2AA_helical"/>
</dbReference>
<reference evidence="3" key="1">
    <citation type="submission" date="2021-01" db="EMBL/GenBank/DDBJ databases">
        <authorList>
            <consortium name="Genoscope - CEA"/>
            <person name="William W."/>
        </authorList>
    </citation>
    <scope>NUCLEOTIDE SEQUENCE</scope>
</reference>
<proteinExistence type="predicted"/>
<dbReference type="GO" id="GO:0071561">
    <property type="term" value="C:nucleus-vacuole junction"/>
    <property type="evidence" value="ECO:0007669"/>
    <property type="project" value="TreeGrafter"/>
</dbReference>
<gene>
    <name evidence="3" type="ORF">PSON_ATCC_30995.1.T1810089</name>
</gene>
<dbReference type="OrthoDB" id="289510at2759"/>
<name>A0A8S1RKZ9_9CILI</name>
<keyword evidence="1" id="KW-0677">Repeat</keyword>
<dbReference type="Pfam" id="PF22956">
    <property type="entry name" value="VPS15-like_hel"/>
    <property type="match status" value="1"/>
</dbReference>
<dbReference type="Proteomes" id="UP000692954">
    <property type="component" value="Unassembled WGS sequence"/>
</dbReference>
<evidence type="ECO:0000256" key="1">
    <source>
        <dbReference type="ARBA" id="ARBA00022737"/>
    </source>
</evidence>
<dbReference type="GO" id="GO:0034271">
    <property type="term" value="C:phosphatidylinositol 3-kinase complex, class III, type I"/>
    <property type="evidence" value="ECO:0007669"/>
    <property type="project" value="TreeGrafter"/>
</dbReference>
<protein>
    <recommendedName>
        <fullName evidence="2">Phosphatase 2A Regulatory Subunit A helical domain-containing protein</fullName>
    </recommendedName>
</protein>
<dbReference type="InterPro" id="IPR045162">
    <property type="entry name" value="Vps15-like"/>
</dbReference>
<sequence length="561" mass="66183">MGNTLIDNRGRLDLMKSFETHNTEQDIGVRQRRLSDNKLLKSIHYKMHHQNLVVKVYLILKKLTHNELYIHFQNFQYLMEQFDPYPNLMAFLGLINFGKIEKPSPQEMQNECNKDYLAISRQMLYMTLEERLQSNYKLPKCILNFYILQLLSAVKTLHNINCYPGHIRSSNILLTSLDYLVLTDFASYKPYYTNEFEVIRNVYESSIQKCTLAPEKYADNQEIQSIVNLTKESIQNLQKWTCFQQDGLFMKFIQVNVYLHFNNYYNIVKENLILLSKLKGSQEIQYAIQLIQMQINVILLKKHLIYFIIQFVNMILMNQFKRFVMPLILKESLCILMSELLDSDKLLLHFNPNNGIIINIQSEHPNKLPEIRFKTPQNSITLAGQIENSENLIYIKVKCKTLMMMPIPYFHNIILCQKSKQSGRNILFDSVKNNINKSQNEYILFILWIFNSIRNCRFLQTRLCGLELAEYFLEFIDDSSMYKLIIPNLGQFCEDYEGQTQLYAFSIFLDLLKRSNYPYSSQTEAFIFKLYICGQIKTRLQDMSQNPMLGIKIGDIALVLQ</sequence>
<evidence type="ECO:0000313" key="3">
    <source>
        <dbReference type="EMBL" id="CAD8127962.1"/>
    </source>
</evidence>
<comment type="caution">
    <text evidence="3">The sequence shown here is derived from an EMBL/GenBank/DDBJ whole genome shotgun (WGS) entry which is preliminary data.</text>
</comment>
<dbReference type="PANTHER" id="PTHR17583:SF0">
    <property type="entry name" value="PHOSPHOINOSITIDE 3-KINASE REGULATORY SUBUNIT 4"/>
    <property type="match status" value="1"/>
</dbReference>
<evidence type="ECO:0000259" key="2">
    <source>
        <dbReference type="Pfam" id="PF22956"/>
    </source>
</evidence>
<dbReference type="GO" id="GO:0016236">
    <property type="term" value="P:macroautophagy"/>
    <property type="evidence" value="ECO:0007669"/>
    <property type="project" value="InterPro"/>
</dbReference>
<dbReference type="GO" id="GO:0005770">
    <property type="term" value="C:late endosome"/>
    <property type="evidence" value="ECO:0007669"/>
    <property type="project" value="TreeGrafter"/>
</dbReference>
<dbReference type="AlphaFoldDB" id="A0A8S1RKZ9"/>
<keyword evidence="4" id="KW-1185">Reference proteome</keyword>
<accession>A0A8S1RKZ9</accession>
<evidence type="ECO:0000313" key="4">
    <source>
        <dbReference type="Proteomes" id="UP000692954"/>
    </source>
</evidence>
<organism evidence="3 4">
    <name type="scientific">Paramecium sonneborni</name>
    <dbReference type="NCBI Taxonomy" id="65129"/>
    <lineage>
        <taxon>Eukaryota</taxon>
        <taxon>Sar</taxon>
        <taxon>Alveolata</taxon>
        <taxon>Ciliophora</taxon>
        <taxon>Intramacronucleata</taxon>
        <taxon>Oligohymenophorea</taxon>
        <taxon>Peniculida</taxon>
        <taxon>Parameciidae</taxon>
        <taxon>Paramecium</taxon>
    </lineage>
</organism>
<dbReference type="GO" id="GO:0045324">
    <property type="term" value="P:late endosome to vacuole transport"/>
    <property type="evidence" value="ECO:0007669"/>
    <property type="project" value="InterPro"/>
</dbReference>
<dbReference type="PANTHER" id="PTHR17583">
    <property type="entry name" value="PHOSPHOINOSITIDE 3-KINASE REGULATORY SUBUNIT 4"/>
    <property type="match status" value="1"/>
</dbReference>
<dbReference type="GO" id="GO:0034272">
    <property type="term" value="C:phosphatidylinositol 3-kinase complex, class III, type II"/>
    <property type="evidence" value="ECO:0007669"/>
    <property type="project" value="TreeGrafter"/>
</dbReference>
<dbReference type="EMBL" id="CAJJDN010000181">
    <property type="protein sequence ID" value="CAD8127962.1"/>
    <property type="molecule type" value="Genomic_DNA"/>
</dbReference>
<dbReference type="GO" id="GO:0006623">
    <property type="term" value="P:protein targeting to vacuole"/>
    <property type="evidence" value="ECO:0007669"/>
    <property type="project" value="TreeGrafter"/>
</dbReference>